<evidence type="ECO:0000256" key="9">
    <source>
        <dbReference type="ARBA" id="ARBA00039149"/>
    </source>
</evidence>
<comment type="similarity">
    <text evidence="8 11">Belongs to the QueC family.</text>
</comment>
<evidence type="ECO:0000256" key="3">
    <source>
        <dbReference type="ARBA" id="ARBA00022723"/>
    </source>
</evidence>
<dbReference type="CDD" id="cd01995">
    <property type="entry name" value="QueC-like"/>
    <property type="match status" value="1"/>
</dbReference>
<dbReference type="PIRSF" id="PIRSF006293">
    <property type="entry name" value="ExsB"/>
    <property type="match status" value="1"/>
</dbReference>
<comment type="pathway">
    <text evidence="1 11">Purine metabolism; 7-cyano-7-deazaguanine biosynthesis.</text>
</comment>
<feature type="binding site" evidence="11">
    <location>
        <position position="220"/>
    </location>
    <ligand>
        <name>Zn(2+)</name>
        <dbReference type="ChEBI" id="CHEBI:29105"/>
    </ligand>
</feature>
<dbReference type="Proteomes" id="UP000297065">
    <property type="component" value="Chromosome"/>
</dbReference>
<keyword evidence="6 11" id="KW-0862">Zinc</keyword>
<organism evidence="12 13">
    <name type="scientific">Desulfovibrio desulfuricans</name>
    <dbReference type="NCBI Taxonomy" id="876"/>
    <lineage>
        <taxon>Bacteria</taxon>
        <taxon>Pseudomonadati</taxon>
        <taxon>Thermodesulfobacteriota</taxon>
        <taxon>Desulfovibrionia</taxon>
        <taxon>Desulfovibrionales</taxon>
        <taxon>Desulfovibrionaceae</taxon>
        <taxon>Desulfovibrio</taxon>
    </lineage>
</organism>
<dbReference type="GO" id="GO:0005524">
    <property type="term" value="F:ATP binding"/>
    <property type="evidence" value="ECO:0007669"/>
    <property type="project" value="UniProtKB-UniRule"/>
</dbReference>
<keyword evidence="5 11" id="KW-0671">Queuosine biosynthesis</keyword>
<sequence length="250" mass="27714">MNTTSPLLEQQALVVFSGGQDSATCLAWALSRFQRVLTLGFDYGQRHSVELACRQRVREGLARLNPLWASRLGPDALLNIDIFRQLADTALTSDTPIDEHGANGLPNTFVPGRNLIFILHAAAWAYAKNIRHMVLGVCQSDYSGYPDCRDDSIKAMQVAVNTGMDAHYTLHTPLMWRSKKDAWMLARELGGDPLVDLIVEESHTCYQGQRGQRQPWGYGCGACPACRLRAAGYTAYAEEQAAQNRQKDDA</sequence>
<dbReference type="InterPro" id="IPR014729">
    <property type="entry name" value="Rossmann-like_a/b/a_fold"/>
</dbReference>
<comment type="function">
    <text evidence="11">Catalyzes the ATP-dependent conversion of 7-carboxy-7-deazaguanine (CDG) to 7-cyano-7-deazaguanine (preQ(0)).</text>
</comment>
<comment type="catalytic activity">
    <reaction evidence="10 11">
        <text>7-carboxy-7-carbaguanine + NH4(+) + 2 ATP = 7-cyano-7-carbaguanine + 2 AMP + 2 diphosphate + 2 H(+)</text>
        <dbReference type="Rhea" id="RHEA:27982"/>
        <dbReference type="ChEBI" id="CHEBI:15378"/>
        <dbReference type="ChEBI" id="CHEBI:28938"/>
        <dbReference type="ChEBI" id="CHEBI:30616"/>
        <dbReference type="ChEBI" id="CHEBI:33019"/>
        <dbReference type="ChEBI" id="CHEBI:45075"/>
        <dbReference type="ChEBI" id="CHEBI:61036"/>
        <dbReference type="ChEBI" id="CHEBI:456215"/>
        <dbReference type="EC" id="6.3.4.20"/>
    </reaction>
</comment>
<evidence type="ECO:0000256" key="7">
    <source>
        <dbReference type="ARBA" id="ARBA00022840"/>
    </source>
</evidence>
<keyword evidence="7 11" id="KW-0067">ATP-binding</keyword>
<dbReference type="EMBL" id="CP036295">
    <property type="protein sequence ID" value="QCC85745.1"/>
    <property type="molecule type" value="Genomic_DNA"/>
</dbReference>
<dbReference type="NCBIfam" id="TIGR00364">
    <property type="entry name" value="7-cyano-7-deazaguanine synthase QueC"/>
    <property type="match status" value="1"/>
</dbReference>
<reference evidence="12 13" key="1">
    <citation type="submission" date="2019-02" db="EMBL/GenBank/DDBJ databases">
        <title>Complete Genome Sequence of Desulfovibrio desulfuricans IC1, a Sulfonate Utilizing Anaerobe.</title>
        <authorList>
            <person name="Day L.A."/>
            <person name="De Leon K.B."/>
            <person name="Wall J.D."/>
        </authorList>
    </citation>
    <scope>NUCLEOTIDE SEQUENCE [LARGE SCALE GENOMIC DNA]</scope>
    <source>
        <strain evidence="12 13">IC1</strain>
    </source>
</reference>
<evidence type="ECO:0000256" key="11">
    <source>
        <dbReference type="HAMAP-Rule" id="MF_01633"/>
    </source>
</evidence>
<feature type="binding site" evidence="11">
    <location>
        <position position="205"/>
    </location>
    <ligand>
        <name>Zn(2+)</name>
        <dbReference type="ChEBI" id="CHEBI:29105"/>
    </ligand>
</feature>
<dbReference type="Pfam" id="PF06508">
    <property type="entry name" value="QueC"/>
    <property type="match status" value="1"/>
</dbReference>
<evidence type="ECO:0000256" key="10">
    <source>
        <dbReference type="ARBA" id="ARBA00047890"/>
    </source>
</evidence>
<dbReference type="PANTHER" id="PTHR42914">
    <property type="entry name" value="7-CYANO-7-DEAZAGUANINE SYNTHASE"/>
    <property type="match status" value="1"/>
</dbReference>
<dbReference type="Gene3D" id="3.40.50.620">
    <property type="entry name" value="HUPs"/>
    <property type="match status" value="1"/>
</dbReference>
<evidence type="ECO:0000256" key="6">
    <source>
        <dbReference type="ARBA" id="ARBA00022833"/>
    </source>
</evidence>
<keyword evidence="2 11" id="KW-0436">Ligase</keyword>
<dbReference type="UniPathway" id="UPA00391"/>
<dbReference type="EC" id="6.3.4.20" evidence="9 11"/>
<comment type="cofactor">
    <cofactor evidence="11">
        <name>Zn(2+)</name>
        <dbReference type="ChEBI" id="CHEBI:29105"/>
    </cofactor>
    <text evidence="11">Binds 1 zinc ion per subunit.</text>
</comment>
<dbReference type="PANTHER" id="PTHR42914:SF1">
    <property type="entry name" value="7-CYANO-7-DEAZAGUANINE SYNTHASE"/>
    <property type="match status" value="1"/>
</dbReference>
<dbReference type="AlphaFoldDB" id="A0A4P7UHJ8"/>
<dbReference type="GO" id="GO:0008616">
    <property type="term" value="P:tRNA queuosine(34) biosynthetic process"/>
    <property type="evidence" value="ECO:0007669"/>
    <property type="project" value="UniProtKB-UniRule"/>
</dbReference>
<keyword evidence="3 11" id="KW-0479">Metal-binding</keyword>
<dbReference type="RefSeq" id="WP_136399886.1">
    <property type="nucleotide sequence ID" value="NZ_CP036295.1"/>
</dbReference>
<dbReference type="InterPro" id="IPR018317">
    <property type="entry name" value="QueC"/>
</dbReference>
<feature type="binding site" evidence="11">
    <location>
        <begin position="16"/>
        <end position="26"/>
    </location>
    <ligand>
        <name>ATP</name>
        <dbReference type="ChEBI" id="CHEBI:30616"/>
    </ligand>
</feature>
<accession>A0A4P7UHJ8</accession>
<proteinExistence type="inferred from homology"/>
<evidence type="ECO:0000313" key="13">
    <source>
        <dbReference type="Proteomes" id="UP000297065"/>
    </source>
</evidence>
<dbReference type="GO" id="GO:0008270">
    <property type="term" value="F:zinc ion binding"/>
    <property type="evidence" value="ECO:0007669"/>
    <property type="project" value="UniProtKB-UniRule"/>
</dbReference>
<dbReference type="OrthoDB" id="9789567at2"/>
<feature type="binding site" evidence="11">
    <location>
        <position position="223"/>
    </location>
    <ligand>
        <name>Zn(2+)</name>
        <dbReference type="ChEBI" id="CHEBI:29105"/>
    </ligand>
</feature>
<evidence type="ECO:0000256" key="5">
    <source>
        <dbReference type="ARBA" id="ARBA00022785"/>
    </source>
</evidence>
<evidence type="ECO:0000256" key="4">
    <source>
        <dbReference type="ARBA" id="ARBA00022741"/>
    </source>
</evidence>
<feature type="binding site" evidence="11">
    <location>
        <position position="226"/>
    </location>
    <ligand>
        <name>Zn(2+)</name>
        <dbReference type="ChEBI" id="CHEBI:29105"/>
    </ligand>
</feature>
<protein>
    <recommendedName>
        <fullName evidence="9 11">7-cyano-7-deazaguanine synthase</fullName>
        <ecNumber evidence="9 11">6.3.4.20</ecNumber>
    </recommendedName>
    <alternativeName>
        <fullName evidence="11">7-cyano-7-carbaguanine synthase</fullName>
    </alternativeName>
    <alternativeName>
        <fullName evidence="11">PreQ(0) synthase</fullName>
    </alternativeName>
    <alternativeName>
        <fullName evidence="11">Queuosine biosynthesis protein QueC</fullName>
    </alternativeName>
</protein>
<evidence type="ECO:0000256" key="1">
    <source>
        <dbReference type="ARBA" id="ARBA00005061"/>
    </source>
</evidence>
<keyword evidence="4 11" id="KW-0547">Nucleotide-binding</keyword>
<gene>
    <name evidence="11 12" type="primary">queC</name>
    <name evidence="12" type="ORF">DDIC_07635</name>
</gene>
<dbReference type="HAMAP" id="MF_01633">
    <property type="entry name" value="QueC"/>
    <property type="match status" value="1"/>
</dbReference>
<name>A0A4P7UHJ8_DESDE</name>
<dbReference type="GO" id="GO:0016879">
    <property type="term" value="F:ligase activity, forming carbon-nitrogen bonds"/>
    <property type="evidence" value="ECO:0007669"/>
    <property type="project" value="UniProtKB-UniRule"/>
</dbReference>
<dbReference type="SUPFAM" id="SSF52402">
    <property type="entry name" value="Adenine nucleotide alpha hydrolases-like"/>
    <property type="match status" value="1"/>
</dbReference>
<evidence type="ECO:0000256" key="2">
    <source>
        <dbReference type="ARBA" id="ARBA00022598"/>
    </source>
</evidence>
<evidence type="ECO:0000313" key="12">
    <source>
        <dbReference type="EMBL" id="QCC85745.1"/>
    </source>
</evidence>
<evidence type="ECO:0000256" key="8">
    <source>
        <dbReference type="ARBA" id="ARBA00037993"/>
    </source>
</evidence>